<evidence type="ECO:0000313" key="3">
    <source>
        <dbReference type="Proteomes" id="UP001176806"/>
    </source>
</evidence>
<sequence length="360" mass="40502">MKTLLFNYKFLFIALIFLLSVSCSKDDNPETNMNPIGDLLDPNMVSENVIIVGSDYIKDKLPTPNGNISLELLKQNQFALPVEGFDISLETEEPIIGAYIQFEHNDGSLASGYFDVNIRENLLGKTSRSNTKNEVTLNKKYTLDIDFNENISSAIFCYTISVYDAEQNISAPQRVCVEVGVLGGNAELAKTWSFASRQNFYISDMGGTETFKIGDTLIKYYSSFDCDTGERITLSGVSIQDKNTLTLNIDGTYGYKNDRIDDKFDRSASSETCEQVSGKVVKTHENRGVWSYQATTKRLVLIEHRRTLKEDGTVTSDSERESGDGDLFWDVLVELNTNELKLFDGDGVSRDSVWWTYFTQ</sequence>
<comment type="caution">
    <text evidence="2">The sequence shown here is derived from an EMBL/GenBank/DDBJ whole genome shotgun (WGS) entry which is preliminary data.</text>
</comment>
<reference evidence="2" key="1">
    <citation type="submission" date="2023-07" db="EMBL/GenBank/DDBJ databases">
        <title>Two novel species in the genus Flavivirga.</title>
        <authorList>
            <person name="Kwon K."/>
        </authorList>
    </citation>
    <scope>NUCLEOTIDE SEQUENCE</scope>
    <source>
        <strain evidence="2">KACC 14158</strain>
    </source>
</reference>
<proteinExistence type="predicted"/>
<gene>
    <name evidence="2" type="ORF">Q4Q40_15465</name>
</gene>
<evidence type="ECO:0000313" key="2">
    <source>
        <dbReference type="EMBL" id="MDO5975591.1"/>
    </source>
</evidence>
<dbReference type="PROSITE" id="PS51257">
    <property type="entry name" value="PROKAR_LIPOPROTEIN"/>
    <property type="match status" value="1"/>
</dbReference>
<keyword evidence="1" id="KW-0732">Signal</keyword>
<name>A0ABT8WR38_9FLAO</name>
<evidence type="ECO:0000256" key="1">
    <source>
        <dbReference type="SAM" id="SignalP"/>
    </source>
</evidence>
<dbReference type="EMBL" id="JAUOEL010000005">
    <property type="protein sequence ID" value="MDO5975591.1"/>
    <property type="molecule type" value="Genomic_DNA"/>
</dbReference>
<feature type="chain" id="PRO_5046549125" evidence="1">
    <location>
        <begin position="26"/>
        <end position="360"/>
    </location>
</feature>
<protein>
    <submittedName>
        <fullName evidence="2">Uncharacterized protein</fullName>
    </submittedName>
</protein>
<dbReference type="RefSeq" id="WP_303302799.1">
    <property type="nucleotide sequence ID" value="NZ_BAABDA010000050.1"/>
</dbReference>
<keyword evidence="3" id="KW-1185">Reference proteome</keyword>
<organism evidence="2 3">
    <name type="scientific">Flavivirga jejuensis</name>
    <dbReference type="NCBI Taxonomy" id="870487"/>
    <lineage>
        <taxon>Bacteria</taxon>
        <taxon>Pseudomonadati</taxon>
        <taxon>Bacteroidota</taxon>
        <taxon>Flavobacteriia</taxon>
        <taxon>Flavobacteriales</taxon>
        <taxon>Flavobacteriaceae</taxon>
        <taxon>Flavivirga</taxon>
    </lineage>
</organism>
<dbReference type="Proteomes" id="UP001176806">
    <property type="component" value="Unassembled WGS sequence"/>
</dbReference>
<accession>A0ABT8WR38</accession>
<feature type="signal peptide" evidence="1">
    <location>
        <begin position="1"/>
        <end position="25"/>
    </location>
</feature>